<comment type="subcellular location">
    <subcellularLocation>
        <location evidence="7">Cell membrane</location>
        <topology evidence="7">Multi-pass membrane protein</topology>
    </subcellularLocation>
    <subcellularLocation>
        <location evidence="1">Membrane</location>
    </subcellularLocation>
</comment>
<comment type="catalytic activity">
    <reaction evidence="7">
        <text>a quinone + NADH + 5 H(+)(in) = a quinol + NAD(+) + 4 H(+)(out)</text>
        <dbReference type="Rhea" id="RHEA:57888"/>
        <dbReference type="ChEBI" id="CHEBI:15378"/>
        <dbReference type="ChEBI" id="CHEBI:24646"/>
        <dbReference type="ChEBI" id="CHEBI:57540"/>
        <dbReference type="ChEBI" id="CHEBI:57945"/>
        <dbReference type="ChEBI" id="CHEBI:132124"/>
    </reaction>
</comment>
<dbReference type="eggNOG" id="COG0838">
    <property type="taxonomic scope" value="Bacteria"/>
</dbReference>
<dbReference type="RefSeq" id="WP_013221475.1">
    <property type="nucleotide sequence ID" value="NC_014315.1"/>
</dbReference>
<feature type="transmembrane region" description="Helical" evidence="8">
    <location>
        <begin position="74"/>
        <end position="97"/>
    </location>
</feature>
<reference evidence="9 10" key="1">
    <citation type="submission" date="2010-06" db="EMBL/GenBank/DDBJ databases">
        <title>Complete sequence of chromosome of Nitrosococcus watsoni C-113.</title>
        <authorList>
            <consortium name="US DOE Joint Genome Institute"/>
            <person name="Lucas S."/>
            <person name="Copeland A."/>
            <person name="Lapidus A."/>
            <person name="Cheng J.-F."/>
            <person name="Bruce D."/>
            <person name="Goodwin L."/>
            <person name="Pitluck S."/>
            <person name="Malfatti S.A."/>
            <person name="Chain P.S.G."/>
            <person name="Land M."/>
            <person name="Hauser L."/>
            <person name="Kyrpides N."/>
            <person name="Ivanova N."/>
            <person name="Cambell M.A."/>
            <person name="Heidelberg J.F."/>
            <person name="Klotz M.G."/>
            <person name="Woyke T."/>
        </authorList>
    </citation>
    <scope>NUCLEOTIDE SEQUENCE [LARGE SCALE GENOMIC DNA]</scope>
    <source>
        <strain evidence="9 10">C-113</strain>
    </source>
</reference>
<comment type="similarity">
    <text evidence="2 7">Belongs to the complex I subunit 3 family.</text>
</comment>
<keyword evidence="5 8" id="KW-1133">Transmembrane helix</keyword>
<evidence type="ECO:0000256" key="7">
    <source>
        <dbReference type="RuleBase" id="RU003639"/>
    </source>
</evidence>
<protein>
    <recommendedName>
        <fullName evidence="7">NADH-quinone oxidoreductase subunit</fullName>
        <ecNumber evidence="7">7.1.1.-</ecNumber>
    </recommendedName>
</protein>
<evidence type="ECO:0000256" key="3">
    <source>
        <dbReference type="ARBA" id="ARBA00022448"/>
    </source>
</evidence>
<dbReference type="OrthoDB" id="9791970at2"/>
<keyword evidence="7" id="KW-0520">NAD</keyword>
<name>D8KA49_NITWC</name>
<dbReference type="GO" id="GO:0008137">
    <property type="term" value="F:NADH dehydrogenase (ubiquinone) activity"/>
    <property type="evidence" value="ECO:0007669"/>
    <property type="project" value="InterPro"/>
</dbReference>
<gene>
    <name evidence="9" type="ordered locus">Nwat_2630</name>
</gene>
<accession>D8KA49</accession>
<keyword evidence="9" id="KW-0830">Ubiquinone</keyword>
<dbReference type="GO" id="GO:0030964">
    <property type="term" value="C:NADH dehydrogenase complex"/>
    <property type="evidence" value="ECO:0007669"/>
    <property type="project" value="TreeGrafter"/>
</dbReference>
<comment type="function">
    <text evidence="7">NDH-1 shuttles electrons from NADH, via FMN and iron-sulfur (Fe-S) centers, to quinones in the respiratory chain.</text>
</comment>
<dbReference type="EMBL" id="CP002086">
    <property type="protein sequence ID" value="ADJ29407.1"/>
    <property type="molecule type" value="Genomic_DNA"/>
</dbReference>
<evidence type="ECO:0000256" key="1">
    <source>
        <dbReference type="ARBA" id="ARBA00004370"/>
    </source>
</evidence>
<evidence type="ECO:0000256" key="6">
    <source>
        <dbReference type="ARBA" id="ARBA00023136"/>
    </source>
</evidence>
<dbReference type="InterPro" id="IPR000440">
    <property type="entry name" value="NADH_UbQ/plastoQ_OxRdtase_su3"/>
</dbReference>
<feature type="transmembrane region" description="Helical" evidence="8">
    <location>
        <begin position="6"/>
        <end position="27"/>
    </location>
</feature>
<dbReference type="PANTHER" id="PTHR11058">
    <property type="entry name" value="NADH-UBIQUINONE OXIDOREDUCTASE CHAIN 3"/>
    <property type="match status" value="1"/>
</dbReference>
<dbReference type="Proteomes" id="UP000000393">
    <property type="component" value="Chromosome"/>
</dbReference>
<keyword evidence="4 7" id="KW-0812">Transmembrane</keyword>
<keyword evidence="6 8" id="KW-0472">Membrane</keyword>
<dbReference type="KEGG" id="nwa:Nwat_2630"/>
<dbReference type="EC" id="7.1.1.-" evidence="7"/>
<evidence type="ECO:0000313" key="9">
    <source>
        <dbReference type="EMBL" id="ADJ29407.1"/>
    </source>
</evidence>
<keyword evidence="10" id="KW-1185">Reference proteome</keyword>
<evidence type="ECO:0000256" key="4">
    <source>
        <dbReference type="ARBA" id="ARBA00022692"/>
    </source>
</evidence>
<dbReference type="HOGENOM" id="CLU_119549_3_1_6"/>
<evidence type="ECO:0000256" key="8">
    <source>
        <dbReference type="SAM" id="Phobius"/>
    </source>
</evidence>
<dbReference type="PANTHER" id="PTHR11058:SF9">
    <property type="entry name" value="NADH-UBIQUINONE OXIDOREDUCTASE CHAIN 3"/>
    <property type="match status" value="1"/>
</dbReference>
<evidence type="ECO:0000313" key="10">
    <source>
        <dbReference type="Proteomes" id="UP000000393"/>
    </source>
</evidence>
<dbReference type="Pfam" id="PF00507">
    <property type="entry name" value="Oxidored_q4"/>
    <property type="match status" value="1"/>
</dbReference>
<dbReference type="GO" id="GO:0005886">
    <property type="term" value="C:plasma membrane"/>
    <property type="evidence" value="ECO:0007669"/>
    <property type="project" value="UniProtKB-SubCell"/>
</dbReference>
<dbReference type="InterPro" id="IPR038430">
    <property type="entry name" value="NDAH_ubi_oxred_su3_sf"/>
</dbReference>
<keyword evidence="7" id="KW-0874">Quinone</keyword>
<dbReference type="AlphaFoldDB" id="D8KA49"/>
<dbReference type="Gene3D" id="1.20.58.1610">
    <property type="entry name" value="NADH:ubiquinone/plastoquinone oxidoreductase, chain 3"/>
    <property type="match status" value="1"/>
</dbReference>
<feature type="transmembrane region" description="Helical" evidence="8">
    <location>
        <begin position="47"/>
        <end position="68"/>
    </location>
</feature>
<sequence length="105" mass="11687">MILQTYTIVALIGLSALGVSLLAAAFWRPPSESLSAPDSWKKYRFGFTTYALIFVAFDMEMIFMYPWAVVFAEIGLKAFLDMLVFIALLSGGIAYAWGMGGLKWE</sequence>
<proteinExistence type="inferred from homology"/>
<evidence type="ECO:0000256" key="5">
    <source>
        <dbReference type="ARBA" id="ARBA00022989"/>
    </source>
</evidence>
<keyword evidence="3" id="KW-0813">Transport</keyword>
<evidence type="ECO:0000256" key="2">
    <source>
        <dbReference type="ARBA" id="ARBA00008472"/>
    </source>
</evidence>
<dbReference type="STRING" id="105559.Nwat_2630"/>
<dbReference type="GO" id="GO:0048038">
    <property type="term" value="F:quinone binding"/>
    <property type="evidence" value="ECO:0007669"/>
    <property type="project" value="UniProtKB-KW"/>
</dbReference>
<organism evidence="9 10">
    <name type="scientific">Nitrosococcus watsoni (strain C-113)</name>
    <dbReference type="NCBI Taxonomy" id="105559"/>
    <lineage>
        <taxon>Bacteria</taxon>
        <taxon>Pseudomonadati</taxon>
        <taxon>Pseudomonadota</taxon>
        <taxon>Gammaproteobacteria</taxon>
        <taxon>Chromatiales</taxon>
        <taxon>Chromatiaceae</taxon>
        <taxon>Nitrosococcus</taxon>
    </lineage>
</organism>